<reference evidence="10" key="1">
    <citation type="submission" date="2016-10" db="EMBL/GenBank/DDBJ databases">
        <authorList>
            <person name="Varghese N."/>
            <person name="Submissions S."/>
        </authorList>
    </citation>
    <scope>NUCLEOTIDE SEQUENCE [LARGE SCALE GENOMIC DNA]</scope>
    <source>
        <strain evidence="10">NRRL B-51270</strain>
    </source>
</reference>
<dbReference type="Gene3D" id="3.30.420.270">
    <property type="match status" value="1"/>
</dbReference>
<gene>
    <name evidence="9" type="ORF">SAMN05216421_1032</name>
</gene>
<accession>A0A1H1Q174</accession>
<evidence type="ECO:0000256" key="6">
    <source>
        <dbReference type="ARBA" id="ARBA00023136"/>
    </source>
</evidence>
<dbReference type="OrthoDB" id="9793581at2"/>
<evidence type="ECO:0000256" key="2">
    <source>
        <dbReference type="ARBA" id="ARBA00005811"/>
    </source>
</evidence>
<dbReference type="RefSeq" id="WP_093392150.1">
    <property type="nucleotide sequence ID" value="NZ_LT629736.1"/>
</dbReference>
<protein>
    <submittedName>
        <fullName evidence="9">Outer membrane transport energization protein ExbD</fullName>
    </submittedName>
</protein>
<proteinExistence type="inferred from homology"/>
<evidence type="ECO:0000256" key="8">
    <source>
        <dbReference type="SAM" id="Phobius"/>
    </source>
</evidence>
<keyword evidence="7" id="KW-0813">Transport</keyword>
<keyword evidence="3" id="KW-1003">Cell membrane</keyword>
<evidence type="ECO:0000313" key="9">
    <source>
        <dbReference type="EMBL" id="SDS17160.1"/>
    </source>
</evidence>
<keyword evidence="4 7" id="KW-0812">Transmembrane</keyword>
<evidence type="ECO:0000256" key="5">
    <source>
        <dbReference type="ARBA" id="ARBA00022989"/>
    </source>
</evidence>
<dbReference type="PANTHER" id="PTHR30558:SF3">
    <property type="entry name" value="BIOPOLYMER TRANSPORT PROTEIN EXBD-RELATED"/>
    <property type="match status" value="1"/>
</dbReference>
<dbReference type="GO" id="GO:0015031">
    <property type="term" value="P:protein transport"/>
    <property type="evidence" value="ECO:0007669"/>
    <property type="project" value="UniProtKB-KW"/>
</dbReference>
<name>A0A1H1Q174_9GAMM</name>
<organism evidence="9 10">
    <name type="scientific">Halopseudomonas xinjiangensis</name>
    <dbReference type="NCBI Taxonomy" id="487184"/>
    <lineage>
        <taxon>Bacteria</taxon>
        <taxon>Pseudomonadati</taxon>
        <taxon>Pseudomonadota</taxon>
        <taxon>Gammaproteobacteria</taxon>
        <taxon>Pseudomonadales</taxon>
        <taxon>Pseudomonadaceae</taxon>
        <taxon>Halopseudomonas</taxon>
    </lineage>
</organism>
<dbReference type="GO" id="GO:0005886">
    <property type="term" value="C:plasma membrane"/>
    <property type="evidence" value="ECO:0007669"/>
    <property type="project" value="UniProtKB-SubCell"/>
</dbReference>
<evidence type="ECO:0000256" key="3">
    <source>
        <dbReference type="ARBA" id="ARBA00022475"/>
    </source>
</evidence>
<dbReference type="Proteomes" id="UP000243207">
    <property type="component" value="Chromosome I"/>
</dbReference>
<evidence type="ECO:0000313" key="10">
    <source>
        <dbReference type="Proteomes" id="UP000243207"/>
    </source>
</evidence>
<evidence type="ECO:0000256" key="1">
    <source>
        <dbReference type="ARBA" id="ARBA00004162"/>
    </source>
</evidence>
<evidence type="ECO:0000256" key="7">
    <source>
        <dbReference type="RuleBase" id="RU003879"/>
    </source>
</evidence>
<keyword evidence="10" id="KW-1185">Reference proteome</keyword>
<dbReference type="Pfam" id="PF02472">
    <property type="entry name" value="ExbD"/>
    <property type="match status" value="1"/>
</dbReference>
<dbReference type="PANTHER" id="PTHR30558">
    <property type="entry name" value="EXBD MEMBRANE COMPONENT OF PMF-DRIVEN MACROMOLECULE IMPORT SYSTEM"/>
    <property type="match status" value="1"/>
</dbReference>
<keyword evidence="6 8" id="KW-0472">Membrane</keyword>
<sequence>MQDHPLMARRGTANPDDNLIPLINIVFLLLIFFMVAGQIAPQQDMTIDPPESASEKALEPAELELSLTATGDLRSGGEPVDAAALEARIAELTQAGAELRVSLRADTDATAADLDAVFNQLREHGVSTITLHSRLTEAD</sequence>
<dbReference type="EMBL" id="LT629736">
    <property type="protein sequence ID" value="SDS17160.1"/>
    <property type="molecule type" value="Genomic_DNA"/>
</dbReference>
<keyword evidence="7" id="KW-0653">Protein transport</keyword>
<dbReference type="AlphaFoldDB" id="A0A1H1Q174"/>
<evidence type="ECO:0000256" key="4">
    <source>
        <dbReference type="ARBA" id="ARBA00022692"/>
    </source>
</evidence>
<comment type="similarity">
    <text evidence="2 7">Belongs to the ExbD/TolR family.</text>
</comment>
<keyword evidence="5 8" id="KW-1133">Transmembrane helix</keyword>
<comment type="subcellular location">
    <subcellularLocation>
        <location evidence="1">Cell membrane</location>
        <topology evidence="1">Single-pass membrane protein</topology>
    </subcellularLocation>
    <subcellularLocation>
        <location evidence="7">Cell membrane</location>
        <topology evidence="7">Single-pass type II membrane protein</topology>
    </subcellularLocation>
</comment>
<feature type="transmembrane region" description="Helical" evidence="8">
    <location>
        <begin position="20"/>
        <end position="40"/>
    </location>
</feature>
<dbReference type="InterPro" id="IPR003400">
    <property type="entry name" value="ExbD"/>
</dbReference>
<dbReference type="STRING" id="487184.SAMN05216421_1032"/>
<dbReference type="GO" id="GO:0022857">
    <property type="term" value="F:transmembrane transporter activity"/>
    <property type="evidence" value="ECO:0007669"/>
    <property type="project" value="InterPro"/>
</dbReference>